<name>A0A1I3WCS5_9BURK</name>
<evidence type="ECO:0000259" key="1">
    <source>
        <dbReference type="Pfam" id="PF07812"/>
    </source>
</evidence>
<gene>
    <name evidence="2" type="ORF">SAMN05192543_11730</name>
</gene>
<organism evidence="2 3">
    <name type="scientific">Paraburkholderia megapolitana</name>
    <dbReference type="NCBI Taxonomy" id="420953"/>
    <lineage>
        <taxon>Bacteria</taxon>
        <taxon>Pseudomonadati</taxon>
        <taxon>Pseudomonadota</taxon>
        <taxon>Betaproteobacteria</taxon>
        <taxon>Burkholderiales</taxon>
        <taxon>Burkholderiaceae</taxon>
        <taxon>Paraburkholderia</taxon>
    </lineage>
</organism>
<evidence type="ECO:0000313" key="3">
    <source>
        <dbReference type="Proteomes" id="UP000199548"/>
    </source>
</evidence>
<reference evidence="2 3" key="1">
    <citation type="submission" date="2016-10" db="EMBL/GenBank/DDBJ databases">
        <authorList>
            <person name="de Groot N.N."/>
        </authorList>
    </citation>
    <scope>NUCLEOTIDE SEQUENCE [LARGE SCALE GENOMIC DNA]</scope>
    <source>
        <strain evidence="2 3">LMG 23650</strain>
    </source>
</reference>
<dbReference type="AlphaFoldDB" id="A0A1I3WCS5"/>
<dbReference type="Pfam" id="PF07812">
    <property type="entry name" value="TfuA"/>
    <property type="match status" value="1"/>
</dbReference>
<dbReference type="STRING" id="420953.SAMN05192543_11730"/>
<sequence length="224" mass="24575">MKLKIYGGLSLTLEQVCSVLPEAVSLPPIRRGDLLRDVEEGVNVVGIIDGEFFQSMAVTPTEVLDALRTGMVVYGAGSMGALRAAELHEFGMVGCGRIFEQIRDNPYFLDDHLGVTFEDASSSHVSFPMVDFAATLEALVMTGSLDESSAERLYGVYASLHFAERGLARLAVHPALSREPRLMRAINLISANVVRQKELDGWELLHRIRDDLSKVVILNTTLNS</sequence>
<protein>
    <recommendedName>
        <fullName evidence="1">TfuA-like core domain-containing protein</fullName>
    </recommendedName>
</protein>
<dbReference type="EMBL" id="FOQU01000017">
    <property type="protein sequence ID" value="SFK04281.1"/>
    <property type="molecule type" value="Genomic_DNA"/>
</dbReference>
<dbReference type="RefSeq" id="WP_091020556.1">
    <property type="nucleotide sequence ID" value="NZ_CP041744.1"/>
</dbReference>
<proteinExistence type="predicted"/>
<evidence type="ECO:0000313" key="2">
    <source>
        <dbReference type="EMBL" id="SFK04281.1"/>
    </source>
</evidence>
<keyword evidence="3" id="KW-1185">Reference proteome</keyword>
<dbReference type="InterPro" id="IPR012924">
    <property type="entry name" value="TfuA_core"/>
</dbReference>
<dbReference type="Proteomes" id="UP000199548">
    <property type="component" value="Unassembled WGS sequence"/>
</dbReference>
<feature type="domain" description="TfuA-like core" evidence="1">
    <location>
        <begin position="49"/>
        <end position="165"/>
    </location>
</feature>
<accession>A0A1I3WCS5</accession>